<dbReference type="EMBL" id="MWWY01000033">
    <property type="protein sequence ID" value="OZG63703.1"/>
    <property type="molecule type" value="Genomic_DNA"/>
</dbReference>
<evidence type="ECO:0000313" key="1">
    <source>
        <dbReference type="EMBL" id="OZG63703.1"/>
    </source>
</evidence>
<reference evidence="1 2" key="1">
    <citation type="journal article" date="2017" name="BMC Genomics">
        <title>Comparative genomic and phylogenomic analyses of the Bifidobacteriaceae family.</title>
        <authorList>
            <person name="Lugli G.A."/>
            <person name="Milani C."/>
            <person name="Turroni F."/>
            <person name="Duranti S."/>
            <person name="Mancabelli L."/>
            <person name="Mangifesta M."/>
            <person name="Ferrario C."/>
            <person name="Modesto M."/>
            <person name="Mattarelli P."/>
            <person name="Jiri K."/>
            <person name="van Sinderen D."/>
            <person name="Ventura M."/>
        </authorList>
    </citation>
    <scope>NUCLEOTIDE SEQUENCE [LARGE SCALE GENOMIC DNA]</scope>
    <source>
        <strain evidence="1 2">DSM 100202</strain>
    </source>
</reference>
<dbReference type="AlphaFoldDB" id="A0A261FXP1"/>
<evidence type="ECO:0000313" key="2">
    <source>
        <dbReference type="Proteomes" id="UP000216074"/>
    </source>
</evidence>
<protein>
    <submittedName>
        <fullName evidence="1">Uncharacterized protein</fullName>
    </submittedName>
</protein>
<proteinExistence type="predicted"/>
<name>A0A261FXP1_9BIFI</name>
<keyword evidence="2" id="KW-1185">Reference proteome</keyword>
<accession>A0A261FXP1</accession>
<gene>
    <name evidence="1" type="ORF">BHAP_1728</name>
</gene>
<dbReference type="Proteomes" id="UP000216074">
    <property type="component" value="Unassembled WGS sequence"/>
</dbReference>
<organism evidence="1 2">
    <name type="scientific">Bifidobacterium hapali</name>
    <dbReference type="NCBI Taxonomy" id="1630172"/>
    <lineage>
        <taxon>Bacteria</taxon>
        <taxon>Bacillati</taxon>
        <taxon>Actinomycetota</taxon>
        <taxon>Actinomycetes</taxon>
        <taxon>Bifidobacteriales</taxon>
        <taxon>Bifidobacteriaceae</taxon>
        <taxon>Bifidobacterium</taxon>
    </lineage>
</organism>
<sequence>MLTEQAVSETFLPLTTLRGGKRLLKPLSVRLFCHTPTLRGGKRSLRGVLASVFCHAVSLHAADAADTADAAGTAYGRQGTAYGRLAAMMPWAPYTQGYDDYCIY</sequence>
<comment type="caution">
    <text evidence="1">The sequence shown here is derived from an EMBL/GenBank/DDBJ whole genome shotgun (WGS) entry which is preliminary data.</text>
</comment>